<accession>A0A6C0E9B2</accession>
<reference evidence="1" key="1">
    <citation type="journal article" date="2020" name="Nature">
        <title>Giant virus diversity and host interactions through global metagenomics.</title>
        <authorList>
            <person name="Schulz F."/>
            <person name="Roux S."/>
            <person name="Paez-Espino D."/>
            <person name="Jungbluth S."/>
            <person name="Walsh D.A."/>
            <person name="Denef V.J."/>
            <person name="McMahon K.D."/>
            <person name="Konstantinidis K.T."/>
            <person name="Eloe-Fadrosh E.A."/>
            <person name="Kyrpides N.C."/>
            <person name="Woyke T."/>
        </authorList>
    </citation>
    <scope>NUCLEOTIDE SEQUENCE</scope>
    <source>
        <strain evidence="1">GVMAG-M-3300023179-27</strain>
    </source>
</reference>
<protein>
    <submittedName>
        <fullName evidence="1">Uncharacterized protein</fullName>
    </submittedName>
</protein>
<name>A0A6C0E9B2_9ZZZZ</name>
<proteinExistence type="predicted"/>
<evidence type="ECO:0000313" key="1">
    <source>
        <dbReference type="EMBL" id="QHT25726.1"/>
    </source>
</evidence>
<sequence length="161" mass="18760">MDIESEVKKQNPNHMYLYQLQHLEDKQYKFMSMGLFEKGQMLNIANFEFNNFYINCISYIETEKQILESKRANMIGLHFSPKSDKEKITASLDYVVKFDEINLQDKNTGKLSIILSYLANGNKVEEIIENDISCPNKDELIYSLVSIISHEKISKIFCQKG</sequence>
<organism evidence="1">
    <name type="scientific">viral metagenome</name>
    <dbReference type="NCBI Taxonomy" id="1070528"/>
    <lineage>
        <taxon>unclassified sequences</taxon>
        <taxon>metagenomes</taxon>
        <taxon>organismal metagenomes</taxon>
    </lineage>
</organism>
<dbReference type="EMBL" id="MN739774">
    <property type="protein sequence ID" value="QHT25726.1"/>
    <property type="molecule type" value="Genomic_DNA"/>
</dbReference>
<dbReference type="AlphaFoldDB" id="A0A6C0E9B2"/>